<dbReference type="CDD" id="cd04590">
    <property type="entry name" value="CBS_pair_CorC_HlyC_assoc"/>
    <property type="match status" value="1"/>
</dbReference>
<dbReference type="PANTHER" id="PTHR22777">
    <property type="entry name" value="HEMOLYSIN-RELATED"/>
    <property type="match status" value="1"/>
</dbReference>
<dbReference type="Proteomes" id="UP000486602">
    <property type="component" value="Unassembled WGS sequence"/>
</dbReference>
<organism evidence="12 13">
    <name type="scientific">Cryomorpha ignava</name>
    <dbReference type="NCBI Taxonomy" id="101383"/>
    <lineage>
        <taxon>Bacteria</taxon>
        <taxon>Pseudomonadati</taxon>
        <taxon>Bacteroidota</taxon>
        <taxon>Flavobacteriia</taxon>
        <taxon>Flavobacteriales</taxon>
        <taxon>Cryomorphaceae</taxon>
        <taxon>Cryomorpha</taxon>
    </lineage>
</organism>
<accession>A0A7K3WKW4</accession>
<evidence type="ECO:0000313" key="13">
    <source>
        <dbReference type="Proteomes" id="UP000486602"/>
    </source>
</evidence>
<dbReference type="InterPro" id="IPR044751">
    <property type="entry name" value="Ion_transp-like_CBS"/>
</dbReference>
<evidence type="ECO:0000256" key="6">
    <source>
        <dbReference type="ARBA" id="ARBA00023136"/>
    </source>
</evidence>
<sequence>MGLLITFFLLSIVFSFLCSIWEAVLLSITPSFIKSKQQDNPGLGDLLAKLKNDIDTPLSAVLTLNTIAHTVGAIGVGAQAAAIFGTKSASIFGFEFGYESIIAAAMTLAILLLSEIIPKTLGANNWKELANFTARSLVVLTFVLKPFVWIAKLITKSLNRGDKKSVFSRRDFAAMTDVVGESGQIGQADHTLIKNVLGFDELTAKDVMTPRIVMVMANENQSISEYFEQKKFLQFSRIPVYSGSKDTVTGTILKDDLLLAVIEGKGDESLKSIKREITIVPENFSLRKVFEEMNERRVHIAVAVDDYGGLSGLISMEDVFETLFGREIMDETDSIGDLQAYARKKWEERAKNLGLIE</sequence>
<dbReference type="InterPro" id="IPR002550">
    <property type="entry name" value="CNNM"/>
</dbReference>
<dbReference type="InterPro" id="IPR000644">
    <property type="entry name" value="CBS_dom"/>
</dbReference>
<evidence type="ECO:0000259" key="10">
    <source>
        <dbReference type="PROSITE" id="PS51371"/>
    </source>
</evidence>
<evidence type="ECO:0000259" key="11">
    <source>
        <dbReference type="PROSITE" id="PS51846"/>
    </source>
</evidence>
<reference evidence="12 13" key="1">
    <citation type="submission" date="2020-02" db="EMBL/GenBank/DDBJ databases">
        <title>Out from the shadows clarifying the taxonomy of the family Cryomorphaceae and related taxa by utilizing the GTDB taxonomic framework.</title>
        <authorList>
            <person name="Bowman J.P."/>
        </authorList>
    </citation>
    <scope>NUCLEOTIDE SEQUENCE [LARGE SCALE GENOMIC DNA]</scope>
    <source>
        <strain evidence="12 13">QSSC 1-22</strain>
    </source>
</reference>
<feature type="domain" description="CNNM transmembrane" evidence="11">
    <location>
        <begin position="1"/>
        <end position="189"/>
    </location>
</feature>
<feature type="transmembrane region" description="Helical" evidence="9">
    <location>
        <begin position="137"/>
        <end position="155"/>
    </location>
</feature>
<comment type="subcellular location">
    <subcellularLocation>
        <location evidence="1">Membrane</location>
        <topology evidence="1">Multi-pass membrane protein</topology>
    </subcellularLocation>
</comment>
<dbReference type="PROSITE" id="PS51371">
    <property type="entry name" value="CBS"/>
    <property type="match status" value="2"/>
</dbReference>
<feature type="transmembrane region" description="Helical" evidence="9">
    <location>
        <begin position="66"/>
        <end position="84"/>
    </location>
</feature>
<evidence type="ECO:0000256" key="5">
    <source>
        <dbReference type="ARBA" id="ARBA00023122"/>
    </source>
</evidence>
<dbReference type="AlphaFoldDB" id="A0A7K3WKW4"/>
<protein>
    <submittedName>
        <fullName evidence="12">HlyC/CorC family transporter</fullName>
    </submittedName>
</protein>
<dbReference type="Pfam" id="PF01595">
    <property type="entry name" value="CNNM"/>
    <property type="match status" value="1"/>
</dbReference>
<dbReference type="Pfam" id="PF00571">
    <property type="entry name" value="CBS"/>
    <property type="match status" value="1"/>
</dbReference>
<gene>
    <name evidence="12" type="ORF">G3O08_02015</name>
</gene>
<dbReference type="InterPro" id="IPR046342">
    <property type="entry name" value="CBS_dom_sf"/>
</dbReference>
<feature type="domain" description="CBS" evidence="10">
    <location>
        <begin position="208"/>
        <end position="268"/>
    </location>
</feature>
<keyword evidence="2 8" id="KW-0812">Transmembrane</keyword>
<evidence type="ECO:0000256" key="4">
    <source>
        <dbReference type="ARBA" id="ARBA00022989"/>
    </source>
</evidence>
<evidence type="ECO:0000256" key="8">
    <source>
        <dbReference type="PROSITE-ProRule" id="PRU01193"/>
    </source>
</evidence>
<name>A0A7K3WKW4_9FLAO</name>
<keyword evidence="6 8" id="KW-0472">Membrane</keyword>
<keyword evidence="5 7" id="KW-0129">CBS domain</keyword>
<evidence type="ECO:0000256" key="1">
    <source>
        <dbReference type="ARBA" id="ARBA00004141"/>
    </source>
</evidence>
<dbReference type="SUPFAM" id="SSF54631">
    <property type="entry name" value="CBS-domain pair"/>
    <property type="match status" value="1"/>
</dbReference>
<evidence type="ECO:0000256" key="2">
    <source>
        <dbReference type="ARBA" id="ARBA00022692"/>
    </source>
</evidence>
<keyword evidence="3" id="KW-0677">Repeat</keyword>
<dbReference type="Gene3D" id="3.10.580.10">
    <property type="entry name" value="CBS-domain"/>
    <property type="match status" value="1"/>
</dbReference>
<proteinExistence type="predicted"/>
<dbReference type="PROSITE" id="PS51846">
    <property type="entry name" value="CNNM"/>
    <property type="match status" value="1"/>
</dbReference>
<evidence type="ECO:0000256" key="3">
    <source>
        <dbReference type="ARBA" id="ARBA00022737"/>
    </source>
</evidence>
<evidence type="ECO:0000313" key="12">
    <source>
        <dbReference type="EMBL" id="NEN22279.1"/>
    </source>
</evidence>
<dbReference type="PANTHER" id="PTHR22777:SF4">
    <property type="entry name" value="UPF0053 PROTEIN SLL1254"/>
    <property type="match status" value="1"/>
</dbReference>
<evidence type="ECO:0000256" key="9">
    <source>
        <dbReference type="SAM" id="Phobius"/>
    </source>
</evidence>
<evidence type="ECO:0000256" key="7">
    <source>
        <dbReference type="PROSITE-ProRule" id="PRU00703"/>
    </source>
</evidence>
<dbReference type="EMBL" id="JAAGVY010000002">
    <property type="protein sequence ID" value="NEN22279.1"/>
    <property type="molecule type" value="Genomic_DNA"/>
</dbReference>
<feature type="transmembrane region" description="Helical" evidence="9">
    <location>
        <begin position="96"/>
        <end position="117"/>
    </location>
</feature>
<keyword evidence="13" id="KW-1185">Reference proteome</keyword>
<feature type="domain" description="CBS" evidence="10">
    <location>
        <begin position="273"/>
        <end position="331"/>
    </location>
</feature>
<dbReference type="RefSeq" id="WP_163282995.1">
    <property type="nucleotide sequence ID" value="NZ_JAAGVY010000002.1"/>
</dbReference>
<keyword evidence="4 8" id="KW-1133">Transmembrane helix</keyword>
<comment type="caution">
    <text evidence="12">The sequence shown here is derived from an EMBL/GenBank/DDBJ whole genome shotgun (WGS) entry which is preliminary data.</text>
</comment>
<dbReference type="GO" id="GO:0005886">
    <property type="term" value="C:plasma membrane"/>
    <property type="evidence" value="ECO:0007669"/>
    <property type="project" value="TreeGrafter"/>
</dbReference>